<comment type="caution">
    <text evidence="2">The sequence shown here is derived from an EMBL/GenBank/DDBJ whole genome shotgun (WGS) entry which is preliminary data.</text>
</comment>
<proteinExistence type="predicted"/>
<dbReference type="InterPro" id="IPR011105">
    <property type="entry name" value="Cell_wall_hydrolase_SleB"/>
</dbReference>
<dbReference type="Pfam" id="PF07486">
    <property type="entry name" value="Hydrolase_2"/>
    <property type="match status" value="1"/>
</dbReference>
<reference evidence="2 3" key="1">
    <citation type="submission" date="2017-05" db="EMBL/GenBank/DDBJ databases">
        <authorList>
            <person name="Varghese N."/>
            <person name="Submissions S."/>
        </authorList>
    </citation>
    <scope>NUCLEOTIDE SEQUENCE [LARGE SCALE GENOMIC DNA]</scope>
    <source>
        <strain evidence="2 3">SM16</strain>
    </source>
</reference>
<dbReference type="EMBL" id="FXUI01000011">
    <property type="protein sequence ID" value="SMP78528.1"/>
    <property type="molecule type" value="Genomic_DNA"/>
</dbReference>
<dbReference type="Gene3D" id="1.10.10.2520">
    <property type="entry name" value="Cell wall hydrolase SleB, domain 1"/>
    <property type="match status" value="1"/>
</dbReference>
<dbReference type="RefSeq" id="WP_283406829.1">
    <property type="nucleotide sequence ID" value="NZ_FXUI01000011.1"/>
</dbReference>
<gene>
    <name evidence="2" type="ORF">SAMN06296065_11143</name>
</gene>
<evidence type="ECO:0000313" key="2">
    <source>
        <dbReference type="EMBL" id="SMP78528.1"/>
    </source>
</evidence>
<keyword evidence="2" id="KW-0378">Hydrolase</keyword>
<evidence type="ECO:0000259" key="1">
    <source>
        <dbReference type="Pfam" id="PF07486"/>
    </source>
</evidence>
<evidence type="ECO:0000313" key="3">
    <source>
        <dbReference type="Proteomes" id="UP001157910"/>
    </source>
</evidence>
<organism evidence="2 3">
    <name type="scientific">Novosphingobium panipatense</name>
    <dbReference type="NCBI Taxonomy" id="428991"/>
    <lineage>
        <taxon>Bacteria</taxon>
        <taxon>Pseudomonadati</taxon>
        <taxon>Pseudomonadota</taxon>
        <taxon>Alphaproteobacteria</taxon>
        <taxon>Sphingomonadales</taxon>
        <taxon>Sphingomonadaceae</taxon>
        <taxon>Novosphingobium</taxon>
    </lineage>
</organism>
<protein>
    <submittedName>
        <fullName evidence="2">Cell wall hydrolase CwlJ, involved in spore germination</fullName>
    </submittedName>
</protein>
<sequence length="419" mass="45702">MRSLPSAALQGETQREEGNCEDEVIATRFAIARFVWLFTAAFLSIVLTGSCLEHASSKLVTGGVPPFRHTALQKSALALSPPDPTALTSSDSPPPLNREKALALNAAVPFSPTGIDRPAPFRIQRQDAAYTRALDCLASAVLYEAGDDRTGQAAVAQVVLNRVRHPAFPHSVCGVVYQGAERSSGCQFTFTCDGALARIPSAGAWHRARETAASFLRGETYPPVGMATHYHTDWVHPYWSTKLDKIAQIGTHLFFRWQGRWGRQSAFRALYVGQESFEPKLQSLSPAHRRGISSAVSETKQMVGLSQPVGETLAPREGDHFILVDGGGDGGRLALAGLETCAGQIYCKIVGWDRRSGAFGSPEAPIIRTVAFLYVRDSRTGVEVVLWDCLRFNRPTNGECISDKNRRWITFQGDLSRAS</sequence>
<keyword evidence="3" id="KW-1185">Reference proteome</keyword>
<accession>A0ABY1QRN3</accession>
<dbReference type="Proteomes" id="UP001157910">
    <property type="component" value="Unassembled WGS sequence"/>
</dbReference>
<dbReference type="InterPro" id="IPR042047">
    <property type="entry name" value="SleB_dom1"/>
</dbReference>
<name>A0ABY1QRN3_9SPHN</name>
<dbReference type="GO" id="GO:0016787">
    <property type="term" value="F:hydrolase activity"/>
    <property type="evidence" value="ECO:0007669"/>
    <property type="project" value="UniProtKB-KW"/>
</dbReference>
<feature type="domain" description="Cell wall hydrolase SleB" evidence="1">
    <location>
        <begin position="146"/>
        <end position="255"/>
    </location>
</feature>